<dbReference type="PANTHER" id="PTHR46033:SF8">
    <property type="entry name" value="PROTEIN MAINTENANCE OF MERISTEMS-LIKE"/>
    <property type="match status" value="1"/>
</dbReference>
<dbReference type="Proteomes" id="UP000626092">
    <property type="component" value="Unassembled WGS sequence"/>
</dbReference>
<dbReference type="EMBL" id="WJXA01000001">
    <property type="protein sequence ID" value="KAF7154163.1"/>
    <property type="molecule type" value="Genomic_DNA"/>
</dbReference>
<evidence type="ECO:0000313" key="5">
    <source>
        <dbReference type="Proteomes" id="UP000626092"/>
    </source>
</evidence>
<evidence type="ECO:0000256" key="2">
    <source>
        <dbReference type="SAM" id="Phobius"/>
    </source>
</evidence>
<keyword evidence="2" id="KW-0472">Membrane</keyword>
<dbReference type="InterPro" id="IPR044824">
    <property type="entry name" value="MAIN-like"/>
</dbReference>
<dbReference type="AlphaFoldDB" id="A0A834HHW1"/>
<evidence type="ECO:0000256" key="1">
    <source>
        <dbReference type="SAM" id="MobiDB-lite"/>
    </source>
</evidence>
<feature type="region of interest" description="Disordered" evidence="1">
    <location>
        <begin position="544"/>
        <end position="580"/>
    </location>
</feature>
<keyword evidence="2" id="KW-1133">Transmembrane helix</keyword>
<evidence type="ECO:0000313" key="4">
    <source>
        <dbReference type="EMBL" id="KAF7154163.1"/>
    </source>
</evidence>
<gene>
    <name evidence="4" type="ORF">RHSIM_Rhsim01G0142300</name>
</gene>
<keyword evidence="2" id="KW-0812">Transmembrane</keyword>
<dbReference type="OrthoDB" id="1937804at2759"/>
<comment type="caution">
    <text evidence="4">The sequence shown here is derived from an EMBL/GenBank/DDBJ whole genome shotgun (WGS) entry which is preliminary data.</text>
</comment>
<dbReference type="InterPro" id="IPR019557">
    <property type="entry name" value="AminoTfrase-like_pln_mobile"/>
</dbReference>
<accession>A0A834HHW1</accession>
<keyword evidence="5" id="KW-1185">Reference proteome</keyword>
<feature type="domain" description="Aminotransferase-like plant mobile" evidence="3">
    <location>
        <begin position="75"/>
        <end position="250"/>
    </location>
</feature>
<evidence type="ECO:0000259" key="3">
    <source>
        <dbReference type="Pfam" id="PF10536"/>
    </source>
</evidence>
<dbReference type="GO" id="GO:0010073">
    <property type="term" value="P:meristem maintenance"/>
    <property type="evidence" value="ECO:0007669"/>
    <property type="project" value="InterPro"/>
</dbReference>
<reference evidence="4" key="1">
    <citation type="submission" date="2019-11" db="EMBL/GenBank/DDBJ databases">
        <authorList>
            <person name="Liu Y."/>
            <person name="Hou J."/>
            <person name="Li T.-Q."/>
            <person name="Guan C.-H."/>
            <person name="Wu X."/>
            <person name="Wu H.-Z."/>
            <person name="Ling F."/>
            <person name="Zhang R."/>
            <person name="Shi X.-G."/>
            <person name="Ren J.-P."/>
            <person name="Chen E.-F."/>
            <person name="Sun J.-M."/>
        </authorList>
    </citation>
    <scope>NUCLEOTIDE SEQUENCE</scope>
    <source>
        <strain evidence="4">Adult_tree_wgs_1</strain>
        <tissue evidence="4">Leaves</tissue>
    </source>
</reference>
<feature type="transmembrane region" description="Helical" evidence="2">
    <location>
        <begin position="24"/>
        <end position="47"/>
    </location>
</feature>
<proteinExistence type="predicted"/>
<feature type="region of interest" description="Disordered" evidence="1">
    <location>
        <begin position="390"/>
        <end position="434"/>
    </location>
</feature>
<feature type="compositionally biased region" description="Acidic residues" evidence="1">
    <location>
        <begin position="545"/>
        <end position="567"/>
    </location>
</feature>
<dbReference type="Pfam" id="PF10536">
    <property type="entry name" value="PMD"/>
    <property type="match status" value="1"/>
</dbReference>
<dbReference type="PANTHER" id="PTHR46033">
    <property type="entry name" value="PROTEIN MAIN-LIKE 2"/>
    <property type="match status" value="1"/>
</dbReference>
<protein>
    <recommendedName>
        <fullName evidence="3">Aminotransferase-like plant mobile domain-containing protein</fullName>
    </recommendedName>
</protein>
<feature type="compositionally biased region" description="Basic and acidic residues" evidence="1">
    <location>
        <begin position="393"/>
        <end position="404"/>
    </location>
</feature>
<name>A0A834HHW1_RHOSS</name>
<sequence>MKYDRRTLRSLPFSPISVVVRHSLLSLTVISWMTLVLIRGLLTAPYLCYINSTVLMLYGKAIKVEEGDDEVTVLRKARGYILQLIGGIVLPDQSNSHVHLCFLSLLDDLQLAGTYSWGSACVATLYHYLDFGSTVGSKNLRGMFVLLQVWGWERFPFLAPACNGKQVIRRDSSLSGWWDDEFHSPNLPTHVGHYRFSLDVQRPDEVVWQPYTDYLIQSLSRFCSAGRGVWMASVLLIQFSHVEQHHPERVNGAKDWSKPTRLWNDRTNNIVNITDPDILVYPVDVPYLDWYERITCEEGVHQQNRPLPQHQPQGPLEDTHVEYQFEEPIATSSSGGPVHPSELSTPFSSTILNMDGVSISPLLNYSPTAGVAFEEEKDGRVVGWGFTRPSHTAHRDNNSVRGDTRGGGGEEEEVDMEGGGHVTPDGPRRTLRVSRPPRCDLEQHILATGATNVGNKYIPSKVRKMKLLRVGRLPSMVMKITYAFPTLSFPHTMYTYIGVEVVDDNGINIIFDVADGIFDDMHKDSTILEQHNDYVVHDSAFDNNLGDEDDVSQSSEEDVDEGLEAEDHEEHEIPEFEPPSSMFIDDTWTNIMDPSPQMPTKSHVGWDGHCELFKR</sequence>
<organism evidence="4 5">
    <name type="scientific">Rhododendron simsii</name>
    <name type="common">Sims's rhododendron</name>
    <dbReference type="NCBI Taxonomy" id="118357"/>
    <lineage>
        <taxon>Eukaryota</taxon>
        <taxon>Viridiplantae</taxon>
        <taxon>Streptophyta</taxon>
        <taxon>Embryophyta</taxon>
        <taxon>Tracheophyta</taxon>
        <taxon>Spermatophyta</taxon>
        <taxon>Magnoliopsida</taxon>
        <taxon>eudicotyledons</taxon>
        <taxon>Gunneridae</taxon>
        <taxon>Pentapetalae</taxon>
        <taxon>asterids</taxon>
        <taxon>Ericales</taxon>
        <taxon>Ericaceae</taxon>
        <taxon>Ericoideae</taxon>
        <taxon>Rhodoreae</taxon>
        <taxon>Rhododendron</taxon>
    </lineage>
</organism>